<keyword evidence="2" id="KW-0547">Nucleotide-binding</keyword>
<reference evidence="5" key="1">
    <citation type="journal article" date="2014" name="Int. J. Syst. Evol. Microbiol.">
        <title>Complete genome sequence of Corynebacterium casei LMG S-19264T (=DSM 44701T), isolated from a smear-ripened cheese.</title>
        <authorList>
            <consortium name="US DOE Joint Genome Institute (JGI-PGF)"/>
            <person name="Walter F."/>
            <person name="Albersmeier A."/>
            <person name="Kalinowski J."/>
            <person name="Ruckert C."/>
        </authorList>
    </citation>
    <scope>NUCLEOTIDE SEQUENCE</scope>
    <source>
        <strain evidence="5">JCM 30078</strain>
    </source>
</reference>
<dbReference type="PANTHER" id="PTHR46268:SF27">
    <property type="entry name" value="UNIVERSAL STRESS PROTEIN RV2623"/>
    <property type="match status" value="1"/>
</dbReference>
<dbReference type="AlphaFoldDB" id="A0A917Q1R9"/>
<sequence>MIRSILYATDLGFYAPYVLQHALSQSQAFKAELYVVHAVEPLGLLAHSVLRTYLGDAQLQDLQAQGLDAVLTSIEARVLESFKEELDSMQQGHDLIRAVQAIQGDPADVITTQAKALGVDLVVIGTRSQGGDAPTPLGRTAHRVVQTCTVPVHVVPMLPPL</sequence>
<name>A0A917Q1R9_9PSED</name>
<protein>
    <recommendedName>
        <fullName evidence="4">UspA domain-containing protein</fullName>
    </recommendedName>
</protein>
<keyword evidence="3" id="KW-0067">ATP-binding</keyword>
<feature type="domain" description="UspA" evidence="4">
    <location>
        <begin position="1"/>
        <end position="156"/>
    </location>
</feature>
<dbReference type="Proteomes" id="UP000635983">
    <property type="component" value="Unassembled WGS sequence"/>
</dbReference>
<dbReference type="InterPro" id="IPR014729">
    <property type="entry name" value="Rossmann-like_a/b/a_fold"/>
</dbReference>
<proteinExistence type="inferred from homology"/>
<evidence type="ECO:0000256" key="2">
    <source>
        <dbReference type="ARBA" id="ARBA00022741"/>
    </source>
</evidence>
<evidence type="ECO:0000256" key="1">
    <source>
        <dbReference type="ARBA" id="ARBA00008791"/>
    </source>
</evidence>
<keyword evidence="6" id="KW-1185">Reference proteome</keyword>
<organism evidence="5 6">
    <name type="scientific">Pseudomonas matsuisoli</name>
    <dbReference type="NCBI Taxonomy" id="1515666"/>
    <lineage>
        <taxon>Bacteria</taxon>
        <taxon>Pseudomonadati</taxon>
        <taxon>Pseudomonadota</taxon>
        <taxon>Gammaproteobacteria</taxon>
        <taxon>Pseudomonadales</taxon>
        <taxon>Pseudomonadaceae</taxon>
        <taxon>Pseudomonas</taxon>
    </lineage>
</organism>
<dbReference type="Gene3D" id="3.40.50.620">
    <property type="entry name" value="HUPs"/>
    <property type="match status" value="1"/>
</dbReference>
<dbReference type="SUPFAM" id="SSF52402">
    <property type="entry name" value="Adenine nucleotide alpha hydrolases-like"/>
    <property type="match status" value="1"/>
</dbReference>
<dbReference type="GO" id="GO:0005524">
    <property type="term" value="F:ATP binding"/>
    <property type="evidence" value="ECO:0007669"/>
    <property type="project" value="UniProtKB-KW"/>
</dbReference>
<dbReference type="InterPro" id="IPR006016">
    <property type="entry name" value="UspA"/>
</dbReference>
<gene>
    <name evidence="5" type="ORF">GCM10009304_35240</name>
</gene>
<dbReference type="PRINTS" id="PR01438">
    <property type="entry name" value="UNVRSLSTRESS"/>
</dbReference>
<reference evidence="5" key="2">
    <citation type="submission" date="2020-09" db="EMBL/GenBank/DDBJ databases">
        <authorList>
            <person name="Sun Q."/>
            <person name="Ohkuma M."/>
        </authorList>
    </citation>
    <scope>NUCLEOTIDE SEQUENCE</scope>
    <source>
        <strain evidence="5">JCM 30078</strain>
    </source>
</reference>
<evidence type="ECO:0000313" key="5">
    <source>
        <dbReference type="EMBL" id="GGK06137.1"/>
    </source>
</evidence>
<dbReference type="RefSeq" id="WP_188985051.1">
    <property type="nucleotide sequence ID" value="NZ_BMPO01000009.1"/>
</dbReference>
<evidence type="ECO:0000313" key="6">
    <source>
        <dbReference type="Proteomes" id="UP000635983"/>
    </source>
</evidence>
<dbReference type="Pfam" id="PF00582">
    <property type="entry name" value="Usp"/>
    <property type="match status" value="1"/>
</dbReference>
<accession>A0A917Q1R9</accession>
<dbReference type="PANTHER" id="PTHR46268">
    <property type="entry name" value="STRESS RESPONSE PROTEIN NHAX"/>
    <property type="match status" value="1"/>
</dbReference>
<evidence type="ECO:0000256" key="3">
    <source>
        <dbReference type="ARBA" id="ARBA00022840"/>
    </source>
</evidence>
<dbReference type="InterPro" id="IPR006015">
    <property type="entry name" value="Universal_stress_UspA"/>
</dbReference>
<evidence type="ECO:0000259" key="4">
    <source>
        <dbReference type="Pfam" id="PF00582"/>
    </source>
</evidence>
<comment type="similarity">
    <text evidence="1">Belongs to the universal stress protein A family.</text>
</comment>
<dbReference type="EMBL" id="BMPO01000009">
    <property type="protein sequence ID" value="GGK06137.1"/>
    <property type="molecule type" value="Genomic_DNA"/>
</dbReference>
<dbReference type="CDD" id="cd00293">
    <property type="entry name" value="USP-like"/>
    <property type="match status" value="1"/>
</dbReference>
<comment type="caution">
    <text evidence="5">The sequence shown here is derived from an EMBL/GenBank/DDBJ whole genome shotgun (WGS) entry which is preliminary data.</text>
</comment>